<feature type="region of interest" description="Disordered" evidence="1">
    <location>
        <begin position="313"/>
        <end position="452"/>
    </location>
</feature>
<feature type="compositionally biased region" description="Low complexity" evidence="1">
    <location>
        <begin position="265"/>
        <end position="275"/>
    </location>
</feature>
<sequence>MARALALYTLVTSLGLLHASTASAFSWDFTSTPKQCQNLSLSISGSGSPPYSVLVIPFGASPLPNNTEVRRIFQVQFNGSSTSFQLAYPTDSQFVAVVSDSTGFGSGGTSVAATVQSSSDSSCYNSSIEVSPAFAFSIVPANQIVECSQTRIWWDPADVQGTPSFQGVIPGGQSFSIPESNFSTVAEEGYGFTWTPSVRIGTTLLLVGGDNRGPGTGGSGLYIVSQGSTQDCLNSNSPSSTPGSPAGGSYPTSTNGAGTGGSGSGSSPSSSSSHTNVGAIVGGVIGGVCGFLAALALVGLVIWRRRRTHPKARPVDLLNGPSEEDGGNENSGGEQLPRYYEPEPFVLPEPYTPSVPTMSEVGGTAVAGAAARRPGTPSAMSTTNTRKSAAPPSLRPVNIVQHEDAGPPEEQVQEEQEPETVELPPAYTNLKPRREGGSSSPSPPAAEAQASS</sequence>
<feature type="chain" id="PRO_5007865302" description="Mid2 domain-containing protein" evidence="3">
    <location>
        <begin position="23"/>
        <end position="452"/>
    </location>
</feature>
<feature type="compositionally biased region" description="Polar residues" evidence="1">
    <location>
        <begin position="378"/>
        <end position="387"/>
    </location>
</feature>
<keyword evidence="2" id="KW-0812">Transmembrane</keyword>
<gene>
    <name evidence="4" type="ORF">DAEQUDRAFT_725867</name>
</gene>
<evidence type="ECO:0008006" key="6">
    <source>
        <dbReference type="Google" id="ProtNLM"/>
    </source>
</evidence>
<name>A0A165QTF0_9APHY</name>
<feature type="compositionally biased region" description="Low complexity" evidence="1">
    <location>
        <begin position="361"/>
        <end position="377"/>
    </location>
</feature>
<protein>
    <recommendedName>
        <fullName evidence="6">Mid2 domain-containing protein</fullName>
    </recommendedName>
</protein>
<proteinExistence type="predicted"/>
<feature type="transmembrane region" description="Helical" evidence="2">
    <location>
        <begin position="277"/>
        <end position="303"/>
    </location>
</feature>
<evidence type="ECO:0000256" key="3">
    <source>
        <dbReference type="SAM" id="SignalP"/>
    </source>
</evidence>
<feature type="compositionally biased region" description="Low complexity" evidence="1">
    <location>
        <begin position="235"/>
        <end position="256"/>
    </location>
</feature>
<dbReference type="Proteomes" id="UP000076727">
    <property type="component" value="Unassembled WGS sequence"/>
</dbReference>
<feature type="signal peptide" evidence="3">
    <location>
        <begin position="1"/>
        <end position="22"/>
    </location>
</feature>
<dbReference type="STRING" id="1314783.A0A165QTF0"/>
<feature type="compositionally biased region" description="Low complexity" evidence="1">
    <location>
        <begin position="437"/>
        <end position="452"/>
    </location>
</feature>
<evidence type="ECO:0000256" key="2">
    <source>
        <dbReference type="SAM" id="Phobius"/>
    </source>
</evidence>
<evidence type="ECO:0000256" key="1">
    <source>
        <dbReference type="SAM" id="MobiDB-lite"/>
    </source>
</evidence>
<feature type="region of interest" description="Disordered" evidence="1">
    <location>
        <begin position="232"/>
        <end position="275"/>
    </location>
</feature>
<dbReference type="AlphaFoldDB" id="A0A165QTF0"/>
<keyword evidence="2" id="KW-1133">Transmembrane helix</keyword>
<evidence type="ECO:0000313" key="5">
    <source>
        <dbReference type="Proteomes" id="UP000076727"/>
    </source>
</evidence>
<feature type="compositionally biased region" description="Acidic residues" evidence="1">
    <location>
        <begin position="411"/>
        <end position="420"/>
    </location>
</feature>
<keyword evidence="5" id="KW-1185">Reference proteome</keyword>
<keyword evidence="3" id="KW-0732">Signal</keyword>
<organism evidence="4 5">
    <name type="scientific">Daedalea quercina L-15889</name>
    <dbReference type="NCBI Taxonomy" id="1314783"/>
    <lineage>
        <taxon>Eukaryota</taxon>
        <taxon>Fungi</taxon>
        <taxon>Dikarya</taxon>
        <taxon>Basidiomycota</taxon>
        <taxon>Agaricomycotina</taxon>
        <taxon>Agaricomycetes</taxon>
        <taxon>Polyporales</taxon>
        <taxon>Fomitopsis</taxon>
    </lineage>
</organism>
<dbReference type="OrthoDB" id="3267813at2759"/>
<dbReference type="EMBL" id="KV429054">
    <property type="protein sequence ID" value="KZT69906.1"/>
    <property type="molecule type" value="Genomic_DNA"/>
</dbReference>
<evidence type="ECO:0000313" key="4">
    <source>
        <dbReference type="EMBL" id="KZT69906.1"/>
    </source>
</evidence>
<reference evidence="4 5" key="1">
    <citation type="journal article" date="2016" name="Mol. Biol. Evol.">
        <title>Comparative Genomics of Early-Diverging Mushroom-Forming Fungi Provides Insights into the Origins of Lignocellulose Decay Capabilities.</title>
        <authorList>
            <person name="Nagy L.G."/>
            <person name="Riley R."/>
            <person name="Tritt A."/>
            <person name="Adam C."/>
            <person name="Daum C."/>
            <person name="Floudas D."/>
            <person name="Sun H."/>
            <person name="Yadav J.S."/>
            <person name="Pangilinan J."/>
            <person name="Larsson K.H."/>
            <person name="Matsuura K."/>
            <person name="Barry K."/>
            <person name="Labutti K."/>
            <person name="Kuo R."/>
            <person name="Ohm R.A."/>
            <person name="Bhattacharya S.S."/>
            <person name="Shirouzu T."/>
            <person name="Yoshinaga Y."/>
            <person name="Martin F.M."/>
            <person name="Grigoriev I.V."/>
            <person name="Hibbett D.S."/>
        </authorList>
    </citation>
    <scope>NUCLEOTIDE SEQUENCE [LARGE SCALE GENOMIC DNA]</scope>
    <source>
        <strain evidence="4 5">L-15889</strain>
    </source>
</reference>
<accession>A0A165QTF0</accession>
<keyword evidence="2" id="KW-0472">Membrane</keyword>